<comment type="cofactor">
    <cofactor evidence="9">
        <name>[2Fe-2S] cluster</name>
        <dbReference type="ChEBI" id="CHEBI:190135"/>
    </cofactor>
</comment>
<dbReference type="InterPro" id="IPR036922">
    <property type="entry name" value="Rieske_2Fe-2S_sf"/>
</dbReference>
<feature type="domain" description="Rieske" evidence="11">
    <location>
        <begin position="18"/>
        <end position="110"/>
    </location>
</feature>
<sequence length="115" mass="11449">MLAACGGSDTPAGPTGSGPLVKTADVPVGGGVVVADRNMVATQPSEGTYQVFVATCTHQGCQLQKVLNGTIDCPCHGSRFAIADGSVVQGPATEPLTDVAFHVSKGEIVPEVAAG</sequence>
<evidence type="ECO:0000256" key="10">
    <source>
        <dbReference type="SAM" id="MobiDB-lite"/>
    </source>
</evidence>
<dbReference type="CDD" id="cd03467">
    <property type="entry name" value="Rieske"/>
    <property type="match status" value="1"/>
</dbReference>
<evidence type="ECO:0000256" key="7">
    <source>
        <dbReference type="ARBA" id="ARBA00023157"/>
    </source>
</evidence>
<dbReference type="Pfam" id="PF00355">
    <property type="entry name" value="Rieske"/>
    <property type="match status" value="1"/>
</dbReference>
<dbReference type="PANTHER" id="PTHR10134">
    <property type="entry name" value="CYTOCHROME B-C1 COMPLEX SUBUNIT RIESKE, MITOCHONDRIAL"/>
    <property type="match status" value="1"/>
</dbReference>
<evidence type="ECO:0000256" key="2">
    <source>
        <dbReference type="ARBA" id="ARBA00015816"/>
    </source>
</evidence>
<evidence type="ECO:0000256" key="3">
    <source>
        <dbReference type="ARBA" id="ARBA00022714"/>
    </source>
</evidence>
<keyword evidence="5" id="KW-0408">Iron</keyword>
<keyword evidence="13" id="KW-1185">Reference proteome</keyword>
<organism evidence="12 13">
    <name type="scientific">Nocardioides eburneus</name>
    <dbReference type="NCBI Taxonomy" id="3231482"/>
    <lineage>
        <taxon>Bacteria</taxon>
        <taxon>Bacillati</taxon>
        <taxon>Actinomycetota</taxon>
        <taxon>Actinomycetes</taxon>
        <taxon>Propionibacteriales</taxon>
        <taxon>Nocardioidaceae</taxon>
        <taxon>Nocardioides</taxon>
    </lineage>
</organism>
<evidence type="ECO:0000256" key="8">
    <source>
        <dbReference type="ARBA" id="ARBA00029586"/>
    </source>
</evidence>
<keyword evidence="6" id="KW-0411">Iron-sulfur</keyword>
<dbReference type="Proteomes" id="UP001556631">
    <property type="component" value="Unassembled WGS sequence"/>
</dbReference>
<dbReference type="PROSITE" id="PS51296">
    <property type="entry name" value="RIESKE"/>
    <property type="match status" value="1"/>
</dbReference>
<keyword evidence="4" id="KW-0479">Metal-binding</keyword>
<accession>A0ABV3T2J5</accession>
<evidence type="ECO:0000256" key="4">
    <source>
        <dbReference type="ARBA" id="ARBA00022723"/>
    </source>
</evidence>
<protein>
    <recommendedName>
        <fullName evidence="2">Cytochrome bc1 complex Rieske iron-sulfur subunit</fullName>
    </recommendedName>
    <alternativeName>
        <fullName evidence="8">Cytochrome bc1 reductase complex subunit QcrA</fullName>
    </alternativeName>
</protein>
<evidence type="ECO:0000313" key="12">
    <source>
        <dbReference type="EMBL" id="MEX0428899.1"/>
    </source>
</evidence>
<name>A0ABV3T2J5_9ACTN</name>
<keyword evidence="3" id="KW-0001">2Fe-2S</keyword>
<dbReference type="InterPro" id="IPR005805">
    <property type="entry name" value="Rieske_Fe-S_prot_C"/>
</dbReference>
<evidence type="ECO:0000256" key="9">
    <source>
        <dbReference type="ARBA" id="ARBA00034078"/>
    </source>
</evidence>
<comment type="caution">
    <text evidence="12">The sequence shown here is derived from an EMBL/GenBank/DDBJ whole genome shotgun (WGS) entry which is preliminary data.</text>
</comment>
<dbReference type="SUPFAM" id="SSF50022">
    <property type="entry name" value="ISP domain"/>
    <property type="match status" value="1"/>
</dbReference>
<proteinExistence type="predicted"/>
<gene>
    <name evidence="12" type="ORF">AB3X52_14825</name>
</gene>
<evidence type="ECO:0000313" key="13">
    <source>
        <dbReference type="Proteomes" id="UP001556631"/>
    </source>
</evidence>
<feature type="region of interest" description="Disordered" evidence="10">
    <location>
        <begin position="1"/>
        <end position="22"/>
    </location>
</feature>
<evidence type="ECO:0000256" key="1">
    <source>
        <dbReference type="ARBA" id="ARBA00002494"/>
    </source>
</evidence>
<dbReference type="InterPro" id="IPR017941">
    <property type="entry name" value="Rieske_2Fe-2S"/>
</dbReference>
<dbReference type="Gene3D" id="2.102.10.10">
    <property type="entry name" value="Rieske [2Fe-2S] iron-sulphur domain"/>
    <property type="match status" value="1"/>
</dbReference>
<reference evidence="12 13" key="1">
    <citation type="submission" date="2024-07" db="EMBL/GenBank/DDBJ databases">
        <authorList>
            <person name="Lee S."/>
            <person name="Kang M."/>
        </authorList>
    </citation>
    <scope>NUCLEOTIDE SEQUENCE [LARGE SCALE GENOMIC DNA]</scope>
    <source>
        <strain evidence="12 13">DS6</strain>
    </source>
</reference>
<dbReference type="EMBL" id="JBFPJR010000028">
    <property type="protein sequence ID" value="MEX0428899.1"/>
    <property type="molecule type" value="Genomic_DNA"/>
</dbReference>
<evidence type="ECO:0000259" key="11">
    <source>
        <dbReference type="PROSITE" id="PS51296"/>
    </source>
</evidence>
<dbReference type="PRINTS" id="PR00162">
    <property type="entry name" value="RIESKE"/>
</dbReference>
<comment type="function">
    <text evidence="1">Iron-sulfur subunit of the cytochrome bc1 complex, an essential component of the respiratory electron transport chain required for ATP synthesis. The bc1 complex catalyzes the oxidation of menaquinol and the reduction of cytochrome c in the respiratory chain. The bc1 complex operates through a Q-cycle mechanism that couples electron transfer to generation of the proton gradient that drives ATP synthesis.</text>
</comment>
<evidence type="ECO:0000256" key="6">
    <source>
        <dbReference type="ARBA" id="ARBA00023014"/>
    </source>
</evidence>
<keyword evidence="7" id="KW-1015">Disulfide bond</keyword>
<evidence type="ECO:0000256" key="5">
    <source>
        <dbReference type="ARBA" id="ARBA00023004"/>
    </source>
</evidence>
<dbReference type="InterPro" id="IPR014349">
    <property type="entry name" value="Rieske_Fe-S_prot"/>
</dbReference>